<name>A0A2P2NPJ2_RHIMU</name>
<dbReference type="AlphaFoldDB" id="A0A2P2NPJ2"/>
<proteinExistence type="predicted"/>
<reference evidence="1" key="1">
    <citation type="submission" date="2018-02" db="EMBL/GenBank/DDBJ databases">
        <title>Rhizophora mucronata_Transcriptome.</title>
        <authorList>
            <person name="Meera S.P."/>
            <person name="Sreeshan A."/>
            <person name="Augustine A."/>
        </authorList>
    </citation>
    <scope>NUCLEOTIDE SEQUENCE</scope>
    <source>
        <tissue evidence="1">Leaf</tissue>
    </source>
</reference>
<accession>A0A2P2NPJ2</accession>
<organism evidence="1">
    <name type="scientific">Rhizophora mucronata</name>
    <name type="common">Asiatic mangrove</name>
    <dbReference type="NCBI Taxonomy" id="61149"/>
    <lineage>
        <taxon>Eukaryota</taxon>
        <taxon>Viridiplantae</taxon>
        <taxon>Streptophyta</taxon>
        <taxon>Embryophyta</taxon>
        <taxon>Tracheophyta</taxon>
        <taxon>Spermatophyta</taxon>
        <taxon>Magnoliopsida</taxon>
        <taxon>eudicotyledons</taxon>
        <taxon>Gunneridae</taxon>
        <taxon>Pentapetalae</taxon>
        <taxon>rosids</taxon>
        <taxon>fabids</taxon>
        <taxon>Malpighiales</taxon>
        <taxon>Rhizophoraceae</taxon>
        <taxon>Rhizophora</taxon>
    </lineage>
</organism>
<evidence type="ECO:0000313" key="1">
    <source>
        <dbReference type="EMBL" id="MBX44406.1"/>
    </source>
</evidence>
<sequence>MVFNILKGKRYDPCEFKPQSFSLSTNFPPNQTEYSSA</sequence>
<protein>
    <submittedName>
        <fullName evidence="1">Uncharacterized protein</fullName>
    </submittedName>
</protein>
<dbReference type="EMBL" id="GGEC01063922">
    <property type="protein sequence ID" value="MBX44406.1"/>
    <property type="molecule type" value="Transcribed_RNA"/>
</dbReference>